<feature type="transmembrane region" description="Helical" evidence="2">
    <location>
        <begin position="59"/>
        <end position="79"/>
    </location>
</feature>
<dbReference type="Gene3D" id="1.20.1250.20">
    <property type="entry name" value="MFS general substrate transporter like domains"/>
    <property type="match status" value="1"/>
</dbReference>
<dbReference type="InterPro" id="IPR036259">
    <property type="entry name" value="MFS_trans_sf"/>
</dbReference>
<proteinExistence type="predicted"/>
<organism evidence="4 5">
    <name type="scientific">Saccoglossus kowalevskii</name>
    <name type="common">Acorn worm</name>
    <dbReference type="NCBI Taxonomy" id="10224"/>
    <lineage>
        <taxon>Eukaryota</taxon>
        <taxon>Metazoa</taxon>
        <taxon>Hemichordata</taxon>
        <taxon>Enteropneusta</taxon>
        <taxon>Harrimaniidae</taxon>
        <taxon>Saccoglossus</taxon>
    </lineage>
</organism>
<keyword evidence="2" id="KW-0812">Transmembrane</keyword>
<dbReference type="PANTHER" id="PTHR11360:SF284">
    <property type="entry name" value="EG:103B4.3 PROTEIN-RELATED"/>
    <property type="match status" value="1"/>
</dbReference>
<dbReference type="InterPro" id="IPR011701">
    <property type="entry name" value="MFS"/>
</dbReference>
<feature type="transmembrane region" description="Helical" evidence="2">
    <location>
        <begin position="178"/>
        <end position="196"/>
    </location>
</feature>
<comment type="subcellular location">
    <subcellularLocation>
        <location evidence="1">Membrane</location>
        <topology evidence="1">Multi-pass membrane protein</topology>
    </subcellularLocation>
</comment>
<gene>
    <name evidence="5" type="primary">LOC100369972</name>
</gene>
<feature type="transmembrane region" description="Helical" evidence="2">
    <location>
        <begin position="322"/>
        <end position="343"/>
    </location>
</feature>
<keyword evidence="2" id="KW-1133">Transmembrane helix</keyword>
<dbReference type="RefSeq" id="XP_002737814.1">
    <property type="nucleotide sequence ID" value="XM_002737768.2"/>
</dbReference>
<evidence type="ECO:0000313" key="4">
    <source>
        <dbReference type="Proteomes" id="UP000694865"/>
    </source>
</evidence>
<reference evidence="5" key="1">
    <citation type="submission" date="2025-08" db="UniProtKB">
        <authorList>
            <consortium name="RefSeq"/>
        </authorList>
    </citation>
    <scope>IDENTIFICATION</scope>
    <source>
        <tissue evidence="5">Testes</tissue>
    </source>
</reference>
<feature type="transmembrane region" description="Helical" evidence="2">
    <location>
        <begin position="91"/>
        <end position="108"/>
    </location>
</feature>
<feature type="transmembrane region" description="Helical" evidence="2">
    <location>
        <begin position="20"/>
        <end position="47"/>
    </location>
</feature>
<accession>A0ABM0GUT6</accession>
<dbReference type="GeneID" id="100369972"/>
<feature type="transmembrane region" description="Helical" evidence="2">
    <location>
        <begin position="415"/>
        <end position="433"/>
    </location>
</feature>
<sequence length="520" mass="56977">MSGEQKAGGLDRYEAPDGGYGWVVAAAGFCCMLFTPGLSEAFGVFFIEFREYFEVDAQQVSWIASIMMSMTFFCSPIAAGLSNRFDVRRTIFLGGILSSAGLILSSFATSIPFLYITFGVITGAAYGLVVVPTVLIISYYFKQKHAMANGIAFAGASMGVVIFPPLCHGLIEYYGWRGSLFLLGSINLNICVFATLMRSPPLKKHPAPVPHANDILQEKPLLRHEGQSNALSANNESTQTQRPKGIDCNIWKDNYLFTIYVIAVFFLGFSTFTPLVHLVPRAVYQGVSHGKAAWVVSVIGLTGFAGRLFHGVPISKGYVTSYQFFTITIFLIGFITIIFGPIGGSYTKIMVYAALYGTISGCYNPLVAVVMKDVVASDALMPTGMGLTLLIYGLGHLIGAPVAGRLYDMTGGYKASFMVAGFVYILSGCILCLRKCCGKCQKGRDLEIIKERKRKERRLQRRQLREQQRLLAGEQKQHNVRVEANNVDGTAPLNFRSTAVNMYGDYSDDSYADSLEDTNV</sequence>
<feature type="transmembrane region" description="Helical" evidence="2">
    <location>
        <begin position="148"/>
        <end position="166"/>
    </location>
</feature>
<feature type="transmembrane region" description="Helical" evidence="2">
    <location>
        <begin position="114"/>
        <end position="141"/>
    </location>
</feature>
<evidence type="ECO:0000256" key="1">
    <source>
        <dbReference type="ARBA" id="ARBA00004141"/>
    </source>
</evidence>
<dbReference type="InterPro" id="IPR050327">
    <property type="entry name" value="Proton-linked_MCT"/>
</dbReference>
<feature type="transmembrane region" description="Helical" evidence="2">
    <location>
        <begin position="254"/>
        <end position="272"/>
    </location>
</feature>
<name>A0ABM0GUT6_SACKO</name>
<dbReference type="PANTHER" id="PTHR11360">
    <property type="entry name" value="MONOCARBOXYLATE TRANSPORTER"/>
    <property type="match status" value="1"/>
</dbReference>
<evidence type="ECO:0000313" key="5">
    <source>
        <dbReference type="RefSeq" id="XP_002737814.1"/>
    </source>
</evidence>
<dbReference type="SUPFAM" id="SSF103473">
    <property type="entry name" value="MFS general substrate transporter"/>
    <property type="match status" value="1"/>
</dbReference>
<protein>
    <submittedName>
        <fullName evidence="5">Monocarboxylate transporter 12-like</fullName>
    </submittedName>
</protein>
<feature type="transmembrane region" description="Helical" evidence="2">
    <location>
        <begin position="349"/>
        <end position="371"/>
    </location>
</feature>
<feature type="transmembrane region" description="Helical" evidence="2">
    <location>
        <begin position="292"/>
        <end position="310"/>
    </location>
</feature>
<keyword evidence="2" id="KW-0472">Membrane</keyword>
<feature type="transmembrane region" description="Helical" evidence="2">
    <location>
        <begin position="383"/>
        <end position="403"/>
    </location>
</feature>
<dbReference type="Proteomes" id="UP000694865">
    <property type="component" value="Unplaced"/>
</dbReference>
<feature type="domain" description="Major facilitator superfamily (MFS) profile" evidence="3">
    <location>
        <begin position="23"/>
        <end position="439"/>
    </location>
</feature>
<keyword evidence="4" id="KW-1185">Reference proteome</keyword>
<dbReference type="Pfam" id="PF07690">
    <property type="entry name" value="MFS_1"/>
    <property type="match status" value="1"/>
</dbReference>
<evidence type="ECO:0000259" key="3">
    <source>
        <dbReference type="PROSITE" id="PS50850"/>
    </source>
</evidence>
<evidence type="ECO:0000256" key="2">
    <source>
        <dbReference type="SAM" id="Phobius"/>
    </source>
</evidence>
<dbReference type="PROSITE" id="PS50850">
    <property type="entry name" value="MFS"/>
    <property type="match status" value="1"/>
</dbReference>
<dbReference type="CDD" id="cd17352">
    <property type="entry name" value="MFS_MCT_SLC16"/>
    <property type="match status" value="1"/>
</dbReference>
<dbReference type="InterPro" id="IPR020846">
    <property type="entry name" value="MFS_dom"/>
</dbReference>